<dbReference type="Gene3D" id="3.50.50.60">
    <property type="entry name" value="FAD/NAD(P)-binding domain"/>
    <property type="match status" value="1"/>
</dbReference>
<dbReference type="PANTHER" id="PTHR43400:SF10">
    <property type="entry name" value="3-OXOSTEROID 1-DEHYDROGENASE"/>
    <property type="match status" value="1"/>
</dbReference>
<evidence type="ECO:0000313" key="7">
    <source>
        <dbReference type="EMBL" id="QOS67560.1"/>
    </source>
</evidence>
<name>A0A6L7IWB2_9ACTN</name>
<keyword evidence="4" id="KW-0560">Oxidoreductase</keyword>
<feature type="region of interest" description="Disordered" evidence="5">
    <location>
        <begin position="487"/>
        <end position="509"/>
    </location>
</feature>
<accession>A0A6L7IWB2</accession>
<evidence type="ECO:0000256" key="4">
    <source>
        <dbReference type="ARBA" id="ARBA00023002"/>
    </source>
</evidence>
<dbReference type="AlphaFoldDB" id="A0A6L7IWB2"/>
<evidence type="ECO:0000256" key="1">
    <source>
        <dbReference type="ARBA" id="ARBA00001974"/>
    </source>
</evidence>
<dbReference type="KEGG" id="egd:GS424_013700"/>
<dbReference type="PROSITE" id="PS51318">
    <property type="entry name" value="TAT"/>
    <property type="match status" value="1"/>
</dbReference>
<evidence type="ECO:0000313" key="8">
    <source>
        <dbReference type="Proteomes" id="UP000478463"/>
    </source>
</evidence>
<dbReference type="InterPro" id="IPR036188">
    <property type="entry name" value="FAD/NAD-bd_sf"/>
</dbReference>
<gene>
    <name evidence="7" type="ORF">GS424_013700</name>
</gene>
<evidence type="ECO:0000256" key="5">
    <source>
        <dbReference type="SAM" id="MobiDB-lite"/>
    </source>
</evidence>
<dbReference type="InterPro" id="IPR050315">
    <property type="entry name" value="FAD-oxidoreductase_2"/>
</dbReference>
<evidence type="ECO:0000256" key="3">
    <source>
        <dbReference type="ARBA" id="ARBA00022827"/>
    </source>
</evidence>
<dbReference type="Pfam" id="PF00890">
    <property type="entry name" value="FAD_binding_2"/>
    <property type="match status" value="1"/>
</dbReference>
<dbReference type="InterPro" id="IPR003953">
    <property type="entry name" value="FAD-dep_OxRdtase_2_FAD-bd"/>
</dbReference>
<dbReference type="EMBL" id="CP063310">
    <property type="protein sequence ID" value="QOS67560.1"/>
    <property type="molecule type" value="Genomic_DNA"/>
</dbReference>
<dbReference type="NCBIfam" id="TIGR01409">
    <property type="entry name" value="TAT_signal_seq"/>
    <property type="match status" value="1"/>
</dbReference>
<dbReference type="InterPro" id="IPR027477">
    <property type="entry name" value="Succ_DH/fumarate_Rdtase_cat_sf"/>
</dbReference>
<evidence type="ECO:0000256" key="2">
    <source>
        <dbReference type="ARBA" id="ARBA00022630"/>
    </source>
</evidence>
<organism evidence="7 8">
    <name type="scientific">Eggerthella guodeyinii</name>
    <dbReference type="NCBI Taxonomy" id="2690837"/>
    <lineage>
        <taxon>Bacteria</taxon>
        <taxon>Bacillati</taxon>
        <taxon>Actinomycetota</taxon>
        <taxon>Coriobacteriia</taxon>
        <taxon>Eggerthellales</taxon>
        <taxon>Eggerthellaceae</taxon>
        <taxon>Eggerthella</taxon>
    </lineage>
</organism>
<dbReference type="SUPFAM" id="SSF51905">
    <property type="entry name" value="FAD/NAD(P)-binding domain"/>
    <property type="match status" value="1"/>
</dbReference>
<dbReference type="GO" id="GO:0008202">
    <property type="term" value="P:steroid metabolic process"/>
    <property type="evidence" value="ECO:0007669"/>
    <property type="project" value="UniProtKB-ARBA"/>
</dbReference>
<reference evidence="7 8" key="1">
    <citation type="submission" date="2020-10" db="EMBL/GenBank/DDBJ databases">
        <title>Eggerthella sp. nov., isolated from human feces.</title>
        <authorList>
            <person name="Yajun G."/>
        </authorList>
    </citation>
    <scope>NUCLEOTIDE SEQUENCE [LARGE SCALE GENOMIC DNA]</scope>
    <source>
        <strain evidence="7 8">HF-1101</strain>
    </source>
</reference>
<evidence type="ECO:0000259" key="6">
    <source>
        <dbReference type="Pfam" id="PF00890"/>
    </source>
</evidence>
<dbReference type="PANTHER" id="PTHR43400">
    <property type="entry name" value="FUMARATE REDUCTASE"/>
    <property type="match status" value="1"/>
</dbReference>
<dbReference type="Proteomes" id="UP000478463">
    <property type="component" value="Chromosome"/>
</dbReference>
<keyword evidence="2" id="KW-0285">Flavoprotein</keyword>
<dbReference type="InterPro" id="IPR019546">
    <property type="entry name" value="TAT_signal_bac_arc"/>
</dbReference>
<dbReference type="GO" id="GO:0033765">
    <property type="term" value="F:steroid dehydrogenase activity, acting on the CH-CH group of donors"/>
    <property type="evidence" value="ECO:0007669"/>
    <property type="project" value="UniProtKB-ARBA"/>
</dbReference>
<proteinExistence type="predicted"/>
<dbReference type="RefSeq" id="WP_160943632.1">
    <property type="nucleotide sequence ID" value="NZ_CP063310.1"/>
</dbReference>
<comment type="cofactor">
    <cofactor evidence="1">
        <name>FAD</name>
        <dbReference type="ChEBI" id="CHEBI:57692"/>
    </cofactor>
</comment>
<dbReference type="InterPro" id="IPR006311">
    <property type="entry name" value="TAT_signal"/>
</dbReference>
<dbReference type="Gene3D" id="3.90.700.10">
    <property type="entry name" value="Succinate dehydrogenase/fumarate reductase flavoprotein, catalytic domain"/>
    <property type="match status" value="1"/>
</dbReference>
<sequence length="594" mass="63423">MGASSVSRRDFLRNAGLAAAGAAVGASALGLTGCADQATGGGTDQEAWDKEADVVVVGFGGAGACAAIAAADAGASVILLEKNAEAEHLSNTLMSGGIFHSPDKDGDKEALKEYLRGMFSGENLPTKNEGEQSPLFVDGIVEKFAEYEPLNVEFMQSLDPDFKVIERGGAAFPDFPGAEKAGYKSYNSTYGKSATGPKFPTIDMPKEDTAAGLAFFNCLKTGIADRTDKIEVAYETPGQKLIQNDAGEVIGVVAQQGGADVRIKAKKGVILTTGGYEYNEEMRRAFLEGEGMTGWAFYGTLSNEGDGIRMGCEAGAQLAKVGKAASRLIWSCPDVTKNDCNVGSITDSVGGAGTIVVNSEGRRFMNETLITKDPSRYFSYKNAVHMDIEKLEFPNNPSYMIIDETKRTSAPLVNITLSTCGFGIVPWDEDNQTAIDKGWLIKADTIEELAEKIRDTHELNRGRMDPAVLAATMEQYQHMVDTGVDEEFGRTSKSKDPLTGEETDKGFQPISTPPFYAMPLVAGGPNTKGGLQADGERRVIDWRNEPIPRLYSAGEMSSCFKFVYQGGGNVTECIVCGRIAGENAAAETAWDAAK</sequence>
<protein>
    <submittedName>
        <fullName evidence="7">FAD-binding protein</fullName>
    </submittedName>
</protein>
<feature type="domain" description="FAD-dependent oxidoreductase 2 FAD-binding" evidence="6">
    <location>
        <begin position="53"/>
        <end position="569"/>
    </location>
</feature>
<dbReference type="SUPFAM" id="SSF56425">
    <property type="entry name" value="Succinate dehydrogenase/fumarate reductase flavoprotein, catalytic domain"/>
    <property type="match status" value="1"/>
</dbReference>
<keyword evidence="3" id="KW-0274">FAD</keyword>
<feature type="compositionally biased region" description="Basic and acidic residues" evidence="5">
    <location>
        <begin position="487"/>
        <end position="505"/>
    </location>
</feature>